<dbReference type="GO" id="GO:0031177">
    <property type="term" value="F:phosphopantetheine binding"/>
    <property type="evidence" value="ECO:0007669"/>
    <property type="project" value="InterPro"/>
</dbReference>
<feature type="compositionally biased region" description="Basic and acidic residues" evidence="6">
    <location>
        <begin position="1416"/>
        <end position="1425"/>
    </location>
</feature>
<evidence type="ECO:0000256" key="3">
    <source>
        <dbReference type="ARBA" id="ARBA00022679"/>
    </source>
</evidence>
<dbReference type="SUPFAM" id="SSF55048">
    <property type="entry name" value="Probable ACP-binding domain of malonyl-CoA ACP transacylase"/>
    <property type="match status" value="1"/>
</dbReference>
<dbReference type="InterPro" id="IPR013968">
    <property type="entry name" value="PKS_KR"/>
</dbReference>
<feature type="active site" description="Proton acceptor; for dehydratase activity" evidence="5">
    <location>
        <position position="963"/>
    </location>
</feature>
<dbReference type="Pfam" id="PF21089">
    <property type="entry name" value="PKS_DH_N"/>
    <property type="match status" value="1"/>
</dbReference>
<dbReference type="Pfam" id="PF13602">
    <property type="entry name" value="ADH_zinc_N_2"/>
    <property type="match status" value="1"/>
</dbReference>
<dbReference type="SMART" id="SM00823">
    <property type="entry name" value="PKS_PP"/>
    <property type="match status" value="1"/>
</dbReference>
<dbReference type="Pfam" id="PF08659">
    <property type="entry name" value="KR"/>
    <property type="match status" value="1"/>
</dbReference>
<dbReference type="SUPFAM" id="SSF47336">
    <property type="entry name" value="ACP-like"/>
    <property type="match status" value="1"/>
</dbReference>
<dbReference type="InterPro" id="IPR049551">
    <property type="entry name" value="PKS_DH_C"/>
</dbReference>
<dbReference type="GO" id="GO:0030639">
    <property type="term" value="P:polyketide biosynthetic process"/>
    <property type="evidence" value="ECO:0007669"/>
    <property type="project" value="UniProtKB-ARBA"/>
</dbReference>
<feature type="domain" description="Carrier" evidence="7">
    <location>
        <begin position="2350"/>
        <end position="2426"/>
    </location>
</feature>
<dbReference type="VEuPathDB" id="FungiDB:JI435_159650"/>
<dbReference type="Gene3D" id="3.40.47.10">
    <property type="match status" value="1"/>
</dbReference>
<dbReference type="InterPro" id="IPR049900">
    <property type="entry name" value="PKS_mFAS_DH"/>
</dbReference>
<keyword evidence="1" id="KW-0596">Phosphopantetheine</keyword>
<dbReference type="SMART" id="SM00827">
    <property type="entry name" value="PKS_AT"/>
    <property type="match status" value="1"/>
</dbReference>
<feature type="active site" description="Proton donor; for dehydratase activity" evidence="5">
    <location>
        <position position="1144"/>
    </location>
</feature>
<feature type="compositionally biased region" description="Low complexity" evidence="6">
    <location>
        <begin position="1445"/>
        <end position="1456"/>
    </location>
</feature>
<dbReference type="Pfam" id="PF08240">
    <property type="entry name" value="ADH_N"/>
    <property type="match status" value="1"/>
</dbReference>
<dbReference type="CDD" id="cd00833">
    <property type="entry name" value="PKS"/>
    <property type="match status" value="1"/>
</dbReference>
<dbReference type="InterPro" id="IPR013154">
    <property type="entry name" value="ADH-like_N"/>
</dbReference>
<dbReference type="SMART" id="SM00822">
    <property type="entry name" value="PKS_KR"/>
    <property type="match status" value="1"/>
</dbReference>
<name>A0A7U2FIE7_PHANO</name>
<dbReference type="PROSITE" id="PS52019">
    <property type="entry name" value="PKS_MFAS_DH"/>
    <property type="match status" value="1"/>
</dbReference>
<dbReference type="EMBL" id="CP069037">
    <property type="protein sequence ID" value="QRD03745.1"/>
    <property type="molecule type" value="Genomic_DNA"/>
</dbReference>
<dbReference type="GO" id="GO:0016746">
    <property type="term" value="F:acyltransferase activity"/>
    <property type="evidence" value="ECO:0007669"/>
    <property type="project" value="InterPro"/>
</dbReference>
<evidence type="ECO:0000313" key="10">
    <source>
        <dbReference type="EMBL" id="QRD03745.1"/>
    </source>
</evidence>
<evidence type="ECO:0000259" key="9">
    <source>
        <dbReference type="PROSITE" id="PS52019"/>
    </source>
</evidence>
<dbReference type="InterPro" id="IPR020806">
    <property type="entry name" value="PKS_PP-bd"/>
</dbReference>
<evidence type="ECO:0000256" key="2">
    <source>
        <dbReference type="ARBA" id="ARBA00022553"/>
    </source>
</evidence>
<dbReference type="InterPro" id="IPR049552">
    <property type="entry name" value="PKS_DH_N"/>
</dbReference>
<keyword evidence="3" id="KW-0808">Transferase</keyword>
<dbReference type="InterPro" id="IPR056501">
    <property type="entry name" value="NAD-bd_HRPKS_sdrA"/>
</dbReference>
<dbReference type="InterPro" id="IPR016036">
    <property type="entry name" value="Malonyl_transacylase_ACP-bd"/>
</dbReference>
<dbReference type="SUPFAM" id="SSF51735">
    <property type="entry name" value="NAD(P)-binding Rossmann-fold domains"/>
    <property type="match status" value="3"/>
</dbReference>
<evidence type="ECO:0000256" key="5">
    <source>
        <dbReference type="PROSITE-ProRule" id="PRU01363"/>
    </source>
</evidence>
<dbReference type="InterPro" id="IPR014030">
    <property type="entry name" value="Ketoacyl_synth_N"/>
</dbReference>
<dbReference type="PROSITE" id="PS50075">
    <property type="entry name" value="CARRIER"/>
    <property type="match status" value="1"/>
</dbReference>
<dbReference type="SMART" id="SM00826">
    <property type="entry name" value="PKS_DH"/>
    <property type="match status" value="1"/>
</dbReference>
<dbReference type="PROSITE" id="PS52004">
    <property type="entry name" value="KS3_2"/>
    <property type="match status" value="1"/>
</dbReference>
<evidence type="ECO:0000256" key="6">
    <source>
        <dbReference type="SAM" id="MobiDB-lite"/>
    </source>
</evidence>
<dbReference type="InterPro" id="IPR020807">
    <property type="entry name" value="PKS_DH"/>
</dbReference>
<dbReference type="InterPro" id="IPR016039">
    <property type="entry name" value="Thiolase-like"/>
</dbReference>
<dbReference type="Gene3D" id="1.10.1200.10">
    <property type="entry name" value="ACP-like"/>
    <property type="match status" value="1"/>
</dbReference>
<dbReference type="SMART" id="SM00825">
    <property type="entry name" value="PKS_KS"/>
    <property type="match status" value="1"/>
</dbReference>
<keyword evidence="11" id="KW-1185">Reference proteome</keyword>
<dbReference type="Pfam" id="PF00550">
    <property type="entry name" value="PP-binding"/>
    <property type="match status" value="1"/>
</dbReference>
<dbReference type="Pfam" id="PF00698">
    <property type="entry name" value="Acyl_transf_1"/>
    <property type="match status" value="1"/>
</dbReference>
<feature type="domain" description="Ketosynthase family 3 (KS3)" evidence="8">
    <location>
        <begin position="8"/>
        <end position="435"/>
    </location>
</feature>
<proteinExistence type="predicted"/>
<dbReference type="Gene3D" id="3.10.129.110">
    <property type="entry name" value="Polyketide synthase dehydratase"/>
    <property type="match status" value="1"/>
</dbReference>
<organism evidence="10 11">
    <name type="scientific">Phaeosphaeria nodorum (strain SN15 / ATCC MYA-4574 / FGSC 10173)</name>
    <name type="common">Glume blotch fungus</name>
    <name type="synonym">Parastagonospora nodorum</name>
    <dbReference type="NCBI Taxonomy" id="321614"/>
    <lineage>
        <taxon>Eukaryota</taxon>
        <taxon>Fungi</taxon>
        <taxon>Dikarya</taxon>
        <taxon>Ascomycota</taxon>
        <taxon>Pezizomycotina</taxon>
        <taxon>Dothideomycetes</taxon>
        <taxon>Pleosporomycetidae</taxon>
        <taxon>Pleosporales</taxon>
        <taxon>Pleosporineae</taxon>
        <taxon>Phaeosphaeriaceae</taxon>
        <taxon>Parastagonospora</taxon>
    </lineage>
</organism>
<keyword evidence="4" id="KW-0511">Multifunctional enzyme</keyword>
<dbReference type="InterPro" id="IPR020843">
    <property type="entry name" value="ER"/>
</dbReference>
<dbReference type="PANTHER" id="PTHR43775">
    <property type="entry name" value="FATTY ACID SYNTHASE"/>
    <property type="match status" value="1"/>
</dbReference>
<dbReference type="Gene3D" id="3.40.50.720">
    <property type="entry name" value="NAD(P)-binding Rossmann-like Domain"/>
    <property type="match status" value="2"/>
</dbReference>
<dbReference type="PANTHER" id="PTHR43775:SF18">
    <property type="entry name" value="ENZYME, PUTATIVE (JCVI)-RELATED"/>
    <property type="match status" value="1"/>
</dbReference>
<dbReference type="InterPro" id="IPR057326">
    <property type="entry name" value="KR_dom"/>
</dbReference>
<evidence type="ECO:0000256" key="4">
    <source>
        <dbReference type="ARBA" id="ARBA00023268"/>
    </source>
</evidence>
<dbReference type="InterPro" id="IPR036736">
    <property type="entry name" value="ACP-like_sf"/>
</dbReference>
<dbReference type="Pfam" id="PF16197">
    <property type="entry name" value="KAsynt_C_assoc"/>
    <property type="match status" value="1"/>
</dbReference>
<dbReference type="InterPro" id="IPR011032">
    <property type="entry name" value="GroES-like_sf"/>
</dbReference>
<evidence type="ECO:0000313" key="11">
    <source>
        <dbReference type="Proteomes" id="UP000663193"/>
    </source>
</evidence>
<dbReference type="InterPro" id="IPR014043">
    <property type="entry name" value="Acyl_transferase_dom"/>
</dbReference>
<dbReference type="Proteomes" id="UP000663193">
    <property type="component" value="Chromosome 15"/>
</dbReference>
<dbReference type="InterPro" id="IPR014031">
    <property type="entry name" value="Ketoacyl_synth_C"/>
</dbReference>
<feature type="region of interest" description="C-terminal hotdog fold" evidence="5">
    <location>
        <begin position="1079"/>
        <end position="1238"/>
    </location>
</feature>
<protein>
    <recommendedName>
        <fullName evidence="12">Carrier domain-containing protein</fullName>
    </recommendedName>
</protein>
<accession>A0A7U2FIE7</accession>
<dbReference type="FunFam" id="3.40.50.720:FF:000209">
    <property type="entry name" value="Polyketide synthase Pks12"/>
    <property type="match status" value="1"/>
</dbReference>
<keyword evidence="2" id="KW-0597">Phosphoprotein</keyword>
<dbReference type="InterPro" id="IPR001227">
    <property type="entry name" value="Ac_transferase_dom_sf"/>
</dbReference>
<feature type="region of interest" description="N-terminal hotdog fold" evidence="5">
    <location>
        <begin position="931"/>
        <end position="1067"/>
    </location>
</feature>
<gene>
    <name evidence="10" type="ORF">JI435_159650</name>
</gene>
<dbReference type="SUPFAM" id="SSF50129">
    <property type="entry name" value="GroES-like"/>
    <property type="match status" value="1"/>
</dbReference>
<dbReference type="SUPFAM" id="SSF52151">
    <property type="entry name" value="FabD/lysophospholipase-like"/>
    <property type="match status" value="1"/>
</dbReference>
<dbReference type="Gene3D" id="3.40.366.10">
    <property type="entry name" value="Malonyl-Coenzyme A Acyl Carrier Protein, domain 2"/>
    <property type="match status" value="1"/>
</dbReference>
<dbReference type="InterPro" id="IPR016035">
    <property type="entry name" value="Acyl_Trfase/lysoPLipase"/>
</dbReference>
<dbReference type="SUPFAM" id="SSF53901">
    <property type="entry name" value="Thiolase-like"/>
    <property type="match status" value="1"/>
</dbReference>
<feature type="domain" description="PKS/mFAS DH" evidence="9">
    <location>
        <begin position="931"/>
        <end position="1238"/>
    </location>
</feature>
<dbReference type="PROSITE" id="PS00012">
    <property type="entry name" value="PHOSPHOPANTETHEINE"/>
    <property type="match status" value="1"/>
</dbReference>
<dbReference type="InterPro" id="IPR050091">
    <property type="entry name" value="PKS_NRPS_Biosynth_Enz"/>
</dbReference>
<dbReference type="InterPro" id="IPR006162">
    <property type="entry name" value="Ppantetheine_attach_site"/>
</dbReference>
<dbReference type="InterPro" id="IPR009081">
    <property type="entry name" value="PP-bd_ACP"/>
</dbReference>
<evidence type="ECO:0000256" key="1">
    <source>
        <dbReference type="ARBA" id="ARBA00022450"/>
    </source>
</evidence>
<reference evidence="11" key="1">
    <citation type="journal article" date="2021" name="BMC Genomics">
        <title>Chromosome-level genome assembly and manually-curated proteome of model necrotroph Parastagonospora nodorum Sn15 reveals a genome-wide trove of candidate effector homologs, and redundancy of virulence-related functions within an accessory chromosome.</title>
        <authorList>
            <person name="Bertazzoni S."/>
            <person name="Jones D.A.B."/>
            <person name="Phan H.T."/>
            <person name="Tan K.-C."/>
            <person name="Hane J.K."/>
        </authorList>
    </citation>
    <scope>NUCLEOTIDE SEQUENCE [LARGE SCALE GENOMIC DNA]</scope>
    <source>
        <strain evidence="11">SN15 / ATCC MYA-4574 / FGSC 10173)</strain>
    </source>
</reference>
<dbReference type="CDD" id="cd05195">
    <property type="entry name" value="enoyl_red"/>
    <property type="match status" value="1"/>
</dbReference>
<feature type="compositionally biased region" description="Polar residues" evidence="6">
    <location>
        <begin position="1426"/>
        <end position="1444"/>
    </location>
</feature>
<dbReference type="GO" id="GO:0016491">
    <property type="term" value="F:oxidoreductase activity"/>
    <property type="evidence" value="ECO:0007669"/>
    <property type="project" value="InterPro"/>
</dbReference>
<dbReference type="InterPro" id="IPR020841">
    <property type="entry name" value="PKS_Beta-ketoAc_synthase_dom"/>
</dbReference>
<dbReference type="SMART" id="SM00829">
    <property type="entry name" value="PKS_ER"/>
    <property type="match status" value="1"/>
</dbReference>
<sequence length="2430" mass="263559">MSKLQYRQEPLAIIGFGCRLPGGNSNPQKLWEFLERGEVAYNKAPKDRFNIDGHYDGSHKPRTMRQGGGMFLNDVDLADFDAPFFEISGTEAVAMDPNQRQMLEVVYEGLENAGIPLETLGGKSIACFCGSYASDYGDMQSRDPEDRPANNALGVGRAILANRLSHFLNIRGPSVTLDTACSGSLQGLDFAARYLNSGEVEAAIVATANLYMSPEHMIDAGNVGSAHSPTALCHTFDVSADGYVKAEAVSCVVVKRLSDALRDRDPVRAVVLGTASTSNGRTAGIASPNAEAQALAIRAAYANAGITDLNSTAYLECHGTGTQAGDPTEVRGAGSFFAASRPADKPLLIGSIKSNIGHSEPSAGISGLLKATLAIEHGVIPGTPTFINPSPKIDFAGNRVRAFRSAIPWPKDILRRASVNSFGYGGSNAHAILELPDQNVVRHVKSWVSGEDQELSFEDDSERPYLLVLSANDAASLKGNIKTLSNHLINPRVKVALPDLAYTLSERRSKLWHRGFITTHKADDLDENSFFLAKKHAQAPRVGFVFTGQGAQWSQMGAQLLQFFPWTRSILEELDDVLQSQPSPPAWSLLAELTEPRSAEHLRQPEYSQPLVTALQLAILAVLESWGIKPSSVVGHSSGEIAASYAAGLLDRAGAIKAAFYRGRAAVNSKETAEKDVGMLAVGLGAEAASGFLEKHLGEAWIACFNSPSSITVSGRNSTLELLKSEISAAGHFARLLQVDLAYHSELMGPIGVEYEKLLASDNNFSPLEVDTSSSVTMYSSVTTEKKTTQADALYWKTNMVSAVRFDEALQAMLTSADSPNVLIEIGPSGALAGPVSQVLKSLPAVGGEVTYTAAWSRGTNSGKTIFDVAGRLFAAGAPIDLSVVNQYNVDPQNLPRTIIDLPNYSWNHSVKYWHENAASKDWRFRKYVVHDLLGSKLLGTSWNNPTWKNHLDVANVPWLLDHKMGGDAIMPGAGFVTMALEAMWQKHCALLPDAAGIAPNDLSYRFRNVKFNRALVVEAGKSAVTYVTLNQVPGGKDWHEFRISSTLGDAVQEHVVGLARIQEPFSDIIDGADAEPLKSPQASKLWYKAEREIAMDFGPAFQRLLQIEAVSGQRSCRTLMSLAPPESKWKPQSYYPLHPAALDGCLQTPIPANAEGERGNVKDVMIPAIIDDIVINRVPADLTTGRSVARSNYSGRGRKELDKSWIAQTSVYDSETGQLLVKVSGLNYVKLDVAPKADPHTFLRIDWKPDVDSLTQDQVFHLPVDHSHGALARVDSMIDLVVHKKPALKILEINADATDASSLWFEATSGELSEGSIQARAAYAQYDFASIGAKTMINVQAKYKDKANSSFFLIDPNNEGESLGLPKDASYDLFLLKTSASTSSGVIKTLVKNLKPFLLHGASTLLIRRDHGVVKTAGEEDSSHDSGTPSEASGSHSPTDTPASSIGSESEGESNGKLLALKPSNSFWNYRNMETLSRSAGTDSVIEIAAAHGSLAYFWRNQAQSTSSEGSLGKLLVANLTETSQLSPKVLTTLKASGWDVIEEKAPFPELTKKTDVVLVIDELSRPLLKTATSAQWEALKQLLTSGTPLLWVTKGAVEQGSYRVTDPDNAMVNGLFRVARREDDRAKLTTLDVQSSTSPATSWAIEQVLRSIRASKPEMSNETEYVERDGILYVQRLIPDKPVNDFKQAEIEGAATVVREFHGTGAQLQLYAERVGTLQSLAWNETGVYEEDPVEPDDIEVEVHAVGVNFKDVATSMGIVPENEYMIGFECAGIVNQVGHNVTNYKAGDRVCILVPGSYANRVRVAAKRCHIIPSTMTYEEAATIPSVYLCSLYGLYHLGGLKEGQNVLIHSATGGVGIAAIELALHKKANIYVTVGTEEKRKYLEDTYGIQRSHMFSSRNTKFAGEILRATGGRGIDVILNSLVGELLDESWRIVANGGTMVEIGKRDIVDRNTLAMEPFDRNCSFRAVDMSFTKDIDNDKITSLFNELFVLIEAGHIKPIHPITIFPFDDVPAALSHIRAGRHLGKIVISNQEKEDIPVTVRPAVRKLKLRSDVSYVIVGGLKGACGTLAIHMASHGARHIIVSSRSGIADPASERIIRHCTNYGTTVVEAKGDISDPQAVRRLFETAKPRIAGIIQGAMVLRDKPFETMTIDDYHTAVRAKVHGTWNLHNASVAQKHPLDFFSMLSSTSGIVGNKGQANYAAANTFLDAFASYRRSLGHKAHTVDLGVIEDVGYVAEQDTGLEARFDKRQWTPINETMLRKILTYSILQQDNAPLNTASDAEMITGVGFPLTKDGSDLHLEPRFAYLFSSHGAGSVLDTGGDGDATDAAVKAVRVLHKSKADKAALVNAAVEAVGSQFVKILRLEAEVEPGRPLMAYGLDSLSAVELRNWIRQKLGVELTTLDITNASSLISLAEKLVEKLPEPE</sequence>
<dbReference type="Pfam" id="PF23114">
    <property type="entry name" value="NAD-bd_HRPKS_sdrA"/>
    <property type="match status" value="1"/>
</dbReference>
<evidence type="ECO:0000259" key="8">
    <source>
        <dbReference type="PROSITE" id="PS52004"/>
    </source>
</evidence>
<dbReference type="InterPro" id="IPR032821">
    <property type="entry name" value="PKS_assoc"/>
</dbReference>
<dbReference type="InterPro" id="IPR036291">
    <property type="entry name" value="NAD(P)-bd_dom_sf"/>
</dbReference>
<dbReference type="Pfam" id="PF00109">
    <property type="entry name" value="ketoacyl-synt"/>
    <property type="match status" value="1"/>
</dbReference>
<dbReference type="InterPro" id="IPR042104">
    <property type="entry name" value="PKS_dehydratase_sf"/>
</dbReference>
<dbReference type="Gene3D" id="3.90.180.10">
    <property type="entry name" value="Medium-chain alcohol dehydrogenases, catalytic domain"/>
    <property type="match status" value="1"/>
</dbReference>
<dbReference type="Pfam" id="PF14765">
    <property type="entry name" value="PS-DH"/>
    <property type="match status" value="1"/>
</dbReference>
<evidence type="ECO:0008006" key="12">
    <source>
        <dbReference type="Google" id="ProtNLM"/>
    </source>
</evidence>
<dbReference type="Pfam" id="PF02801">
    <property type="entry name" value="Ketoacyl-synt_C"/>
    <property type="match status" value="1"/>
</dbReference>
<dbReference type="OrthoDB" id="329835at2759"/>
<evidence type="ECO:0000259" key="7">
    <source>
        <dbReference type="PROSITE" id="PS50075"/>
    </source>
</evidence>
<dbReference type="GO" id="GO:1901336">
    <property type="term" value="P:lactone biosynthetic process"/>
    <property type="evidence" value="ECO:0007669"/>
    <property type="project" value="UniProtKB-ARBA"/>
</dbReference>
<feature type="region of interest" description="Disordered" evidence="6">
    <location>
        <begin position="1416"/>
        <end position="1456"/>
    </location>
</feature>